<keyword evidence="4 7" id="KW-0028">Amino-acid biosynthesis</keyword>
<dbReference type="RefSeq" id="WP_023946557.1">
    <property type="nucleotide sequence ID" value="NZ_JAERIV010000022.1"/>
</dbReference>
<dbReference type="InterPro" id="IPR028939">
    <property type="entry name" value="P5C_Rdtase_cat_N"/>
</dbReference>
<dbReference type="HAMAP" id="MF_01925">
    <property type="entry name" value="P5C_reductase"/>
    <property type="match status" value="1"/>
</dbReference>
<comment type="catalytic activity">
    <reaction evidence="4">
        <text>L-proline + NAD(+) = (S)-1-pyrroline-5-carboxylate + NADH + 2 H(+)</text>
        <dbReference type="Rhea" id="RHEA:14105"/>
        <dbReference type="ChEBI" id="CHEBI:15378"/>
        <dbReference type="ChEBI" id="CHEBI:17388"/>
        <dbReference type="ChEBI" id="CHEBI:57540"/>
        <dbReference type="ChEBI" id="CHEBI:57945"/>
        <dbReference type="ChEBI" id="CHEBI:60039"/>
        <dbReference type="EC" id="1.5.1.2"/>
    </reaction>
</comment>
<name>A0A2X3AYS6_9HELI</name>
<dbReference type="Proteomes" id="UP000250166">
    <property type="component" value="Unassembled WGS sequence"/>
</dbReference>
<keyword evidence="4" id="KW-0963">Cytoplasm</keyword>
<dbReference type="NCBIfam" id="TIGR00112">
    <property type="entry name" value="proC"/>
    <property type="match status" value="1"/>
</dbReference>
<sequence length="252" mass="26846">MKVLFVGYGNMACAIAKGIDSNTNGKYTIQVCGRDRQKAQDFIQTNNLHNASSIDSAPIDIQDKIVILAIKPYGLDEFIYKGVAKSVYSVLAGVNIESLKQHIKAKSYIKLMPNVGAAFGLSSSVAFTQNADLQEVKEICESFGSVVFVDNEKLVDSSIATSGSSPAFLALIAQALIDSGVREGLKRSDSAILVQKTFEGVAKLLESKTPQQIIDLVTTPGGTTIEGLSVLESSAVRGAIMQACHASVQKIK</sequence>
<keyword evidence="3 4" id="KW-0560">Oxidoreductase</keyword>
<dbReference type="InterPro" id="IPR036291">
    <property type="entry name" value="NAD(P)-bd_dom_sf"/>
</dbReference>
<dbReference type="PIRSF" id="PIRSF000193">
    <property type="entry name" value="Pyrrol-5-carb_rd"/>
    <property type="match status" value="1"/>
</dbReference>
<gene>
    <name evidence="4 10" type="primary">proC</name>
    <name evidence="10" type="ORF">NCTC13102_00478</name>
</gene>
<dbReference type="GO" id="GO:0005737">
    <property type="term" value="C:cytoplasm"/>
    <property type="evidence" value="ECO:0007669"/>
    <property type="project" value="UniProtKB-SubCell"/>
</dbReference>
<comment type="subcellular location">
    <subcellularLocation>
        <location evidence="4">Cytoplasm</location>
    </subcellularLocation>
</comment>
<reference evidence="10 11" key="1">
    <citation type="submission" date="2018-06" db="EMBL/GenBank/DDBJ databases">
        <authorList>
            <consortium name="Pathogen Informatics"/>
            <person name="Doyle S."/>
        </authorList>
    </citation>
    <scope>NUCLEOTIDE SEQUENCE [LARGE SCALE GENOMIC DNA]</scope>
    <source>
        <strain evidence="10 11">NCTC13102</strain>
    </source>
</reference>
<evidence type="ECO:0000313" key="10">
    <source>
        <dbReference type="EMBL" id="SQB98028.1"/>
    </source>
</evidence>
<evidence type="ECO:0000259" key="9">
    <source>
        <dbReference type="Pfam" id="PF14748"/>
    </source>
</evidence>
<dbReference type="SUPFAM" id="SSF48179">
    <property type="entry name" value="6-phosphogluconate dehydrogenase C-terminal domain-like"/>
    <property type="match status" value="1"/>
</dbReference>
<keyword evidence="4 7" id="KW-0641">Proline biosynthesis</keyword>
<dbReference type="GO" id="GO:0004735">
    <property type="term" value="F:pyrroline-5-carboxylate reductase activity"/>
    <property type="evidence" value="ECO:0007669"/>
    <property type="project" value="UniProtKB-UniRule"/>
</dbReference>
<dbReference type="GO" id="GO:0055129">
    <property type="term" value="P:L-proline biosynthetic process"/>
    <property type="evidence" value="ECO:0007669"/>
    <property type="project" value="UniProtKB-UniRule"/>
</dbReference>
<evidence type="ECO:0000256" key="4">
    <source>
        <dbReference type="HAMAP-Rule" id="MF_01925"/>
    </source>
</evidence>
<dbReference type="PANTHER" id="PTHR11645:SF0">
    <property type="entry name" value="PYRROLINE-5-CARBOXYLATE REDUCTASE 3"/>
    <property type="match status" value="1"/>
</dbReference>
<dbReference type="EC" id="1.5.1.2" evidence="4 5"/>
<proteinExistence type="inferred from homology"/>
<evidence type="ECO:0000256" key="1">
    <source>
        <dbReference type="ARBA" id="ARBA00005525"/>
    </source>
</evidence>
<dbReference type="PROSITE" id="PS00521">
    <property type="entry name" value="P5CR"/>
    <property type="match status" value="1"/>
</dbReference>
<evidence type="ECO:0000259" key="8">
    <source>
        <dbReference type="Pfam" id="PF03807"/>
    </source>
</evidence>
<dbReference type="Pfam" id="PF03807">
    <property type="entry name" value="F420_oxidored"/>
    <property type="match status" value="1"/>
</dbReference>
<comment type="similarity">
    <text evidence="1 4 7">Belongs to the pyrroline-5-carboxylate reductase family.</text>
</comment>
<evidence type="ECO:0000256" key="5">
    <source>
        <dbReference type="NCBIfam" id="TIGR00112"/>
    </source>
</evidence>
<dbReference type="InterPro" id="IPR053790">
    <property type="entry name" value="P5CR-like_CS"/>
</dbReference>
<dbReference type="Gene3D" id="3.40.50.720">
    <property type="entry name" value="NAD(P)-binding Rossmann-like Domain"/>
    <property type="match status" value="1"/>
</dbReference>
<organism evidence="10 11">
    <name type="scientific">Helicobacter fennelliae</name>
    <dbReference type="NCBI Taxonomy" id="215"/>
    <lineage>
        <taxon>Bacteria</taxon>
        <taxon>Pseudomonadati</taxon>
        <taxon>Campylobacterota</taxon>
        <taxon>Epsilonproteobacteria</taxon>
        <taxon>Campylobacterales</taxon>
        <taxon>Helicobacteraceae</taxon>
        <taxon>Helicobacter</taxon>
    </lineage>
</organism>
<keyword evidence="2 4" id="KW-0521">NADP</keyword>
<dbReference type="Gene3D" id="1.10.3730.10">
    <property type="entry name" value="ProC C-terminal domain-like"/>
    <property type="match status" value="1"/>
</dbReference>
<protein>
    <recommendedName>
        <fullName evidence="4 5">Pyrroline-5-carboxylate reductase</fullName>
        <shortName evidence="4">P5C reductase</shortName>
        <shortName evidence="4">P5CR</shortName>
        <ecNumber evidence="4 5">1.5.1.2</ecNumber>
    </recommendedName>
    <alternativeName>
        <fullName evidence="4">PCA reductase</fullName>
    </alternativeName>
</protein>
<comment type="pathway">
    <text evidence="4 7">Amino-acid biosynthesis; L-proline biosynthesis; L-proline from L-glutamate 5-semialdehyde: step 1/1.</text>
</comment>
<dbReference type="EMBL" id="UAWL01000006">
    <property type="protein sequence ID" value="SQB98028.1"/>
    <property type="molecule type" value="Genomic_DNA"/>
</dbReference>
<feature type="domain" description="Pyrroline-5-carboxylate reductase dimerisation" evidence="9">
    <location>
        <begin position="152"/>
        <end position="251"/>
    </location>
</feature>
<feature type="binding site" evidence="6">
    <location>
        <begin position="69"/>
        <end position="72"/>
    </location>
    <ligand>
        <name>NADP(+)</name>
        <dbReference type="ChEBI" id="CHEBI:58349"/>
    </ligand>
</feature>
<evidence type="ECO:0000256" key="3">
    <source>
        <dbReference type="ARBA" id="ARBA00023002"/>
    </source>
</evidence>
<dbReference type="AlphaFoldDB" id="A0A2X3AYS6"/>
<comment type="catalytic activity">
    <reaction evidence="4 7">
        <text>L-proline + NADP(+) = (S)-1-pyrroline-5-carboxylate + NADPH + 2 H(+)</text>
        <dbReference type="Rhea" id="RHEA:14109"/>
        <dbReference type="ChEBI" id="CHEBI:15378"/>
        <dbReference type="ChEBI" id="CHEBI:17388"/>
        <dbReference type="ChEBI" id="CHEBI:57783"/>
        <dbReference type="ChEBI" id="CHEBI:58349"/>
        <dbReference type="ChEBI" id="CHEBI:60039"/>
        <dbReference type="EC" id="1.5.1.2"/>
    </reaction>
</comment>
<dbReference type="InterPro" id="IPR029036">
    <property type="entry name" value="P5CR_dimer"/>
</dbReference>
<comment type="function">
    <text evidence="4">Catalyzes the reduction of 1-pyrroline-5-carboxylate (PCA) to L-proline.</text>
</comment>
<dbReference type="Pfam" id="PF14748">
    <property type="entry name" value="P5CR_dimer"/>
    <property type="match status" value="1"/>
</dbReference>
<dbReference type="PANTHER" id="PTHR11645">
    <property type="entry name" value="PYRROLINE-5-CARBOXYLATE REDUCTASE"/>
    <property type="match status" value="1"/>
</dbReference>
<dbReference type="FunFam" id="1.10.3730.10:FF:000001">
    <property type="entry name" value="Pyrroline-5-carboxylate reductase"/>
    <property type="match status" value="1"/>
</dbReference>
<feature type="domain" description="Pyrroline-5-carboxylate reductase catalytic N-terminal" evidence="8">
    <location>
        <begin position="2"/>
        <end position="82"/>
    </location>
</feature>
<dbReference type="InterPro" id="IPR000304">
    <property type="entry name" value="Pyrroline-COOH_reductase"/>
</dbReference>
<dbReference type="SUPFAM" id="SSF51735">
    <property type="entry name" value="NAD(P)-binding Rossmann-fold domains"/>
    <property type="match status" value="1"/>
</dbReference>
<accession>A0A2X3AYS6</accession>
<evidence type="ECO:0000256" key="2">
    <source>
        <dbReference type="ARBA" id="ARBA00022857"/>
    </source>
</evidence>
<dbReference type="InterPro" id="IPR008927">
    <property type="entry name" value="6-PGluconate_DH-like_C_sf"/>
</dbReference>
<evidence type="ECO:0000313" key="11">
    <source>
        <dbReference type="Proteomes" id="UP000250166"/>
    </source>
</evidence>
<evidence type="ECO:0000256" key="7">
    <source>
        <dbReference type="RuleBase" id="RU003903"/>
    </source>
</evidence>
<evidence type="ECO:0000256" key="6">
    <source>
        <dbReference type="PIRSR" id="PIRSR000193-1"/>
    </source>
</evidence>
<dbReference type="UniPathway" id="UPA00098">
    <property type="reaction ID" value="UER00361"/>
</dbReference>